<evidence type="ECO:0000313" key="2">
    <source>
        <dbReference type="Proteomes" id="UP000612680"/>
    </source>
</evidence>
<proteinExistence type="predicted"/>
<accession>A0ABX7I136</accession>
<sequence length="47" mass="5754">MSRVIDQVTYLAYLLFHVRYINAARYITRRELMEQIKAREETCTRCQ</sequence>
<dbReference type="EMBL" id="CP056775">
    <property type="protein sequence ID" value="QRQ99775.1"/>
    <property type="molecule type" value="Genomic_DNA"/>
</dbReference>
<gene>
    <name evidence="1" type="ORF">HWI92_01985</name>
</gene>
<keyword evidence="2" id="KW-1185">Reference proteome</keyword>
<reference evidence="1 2" key="1">
    <citation type="submission" date="2020-06" db="EMBL/GenBank/DDBJ databases">
        <title>Dyadobacter sandarakinus sp. nov., isolated from the soil of the Arctic Yellow River Station.</title>
        <authorList>
            <person name="Zhang Y."/>
            <person name="Peng F."/>
        </authorList>
    </citation>
    <scope>NUCLEOTIDE SEQUENCE [LARGE SCALE GENOMIC DNA]</scope>
    <source>
        <strain evidence="1 2">Q3-56</strain>
    </source>
</reference>
<name>A0ABX7I136_9BACT</name>
<protein>
    <submittedName>
        <fullName evidence="1">Uncharacterized protein</fullName>
    </submittedName>
</protein>
<dbReference type="RefSeq" id="WP_204660537.1">
    <property type="nucleotide sequence ID" value="NZ_CP056775.1"/>
</dbReference>
<dbReference type="Proteomes" id="UP000612680">
    <property type="component" value="Chromosome"/>
</dbReference>
<organism evidence="1 2">
    <name type="scientific">Dyadobacter sandarakinus</name>
    <dbReference type="NCBI Taxonomy" id="2747268"/>
    <lineage>
        <taxon>Bacteria</taxon>
        <taxon>Pseudomonadati</taxon>
        <taxon>Bacteroidota</taxon>
        <taxon>Cytophagia</taxon>
        <taxon>Cytophagales</taxon>
        <taxon>Spirosomataceae</taxon>
        <taxon>Dyadobacter</taxon>
    </lineage>
</organism>
<evidence type="ECO:0000313" key="1">
    <source>
        <dbReference type="EMBL" id="QRQ99775.1"/>
    </source>
</evidence>